<dbReference type="Gene3D" id="1.10.286.20">
    <property type="match status" value="1"/>
</dbReference>
<dbReference type="PANTHER" id="PTHR30437">
    <property type="entry name" value="TRANSCRIPTION ELONGATION FACTOR GREA"/>
    <property type="match status" value="1"/>
</dbReference>
<keyword evidence="3" id="KW-0251">Elongation factor</keyword>
<dbReference type="InterPro" id="IPR001437">
    <property type="entry name" value="Tscrpt_elong_fac_GreA/B_C"/>
</dbReference>
<dbReference type="GO" id="GO:0070063">
    <property type="term" value="F:RNA polymerase binding"/>
    <property type="evidence" value="ECO:0007669"/>
    <property type="project" value="InterPro"/>
</dbReference>
<dbReference type="Pfam" id="PF14760">
    <property type="entry name" value="Rnk_N"/>
    <property type="match status" value="1"/>
</dbReference>
<organism evidence="3 4">
    <name type="scientific">Marinobacter psychrophilus</name>
    <dbReference type="NCBI Taxonomy" id="330734"/>
    <lineage>
        <taxon>Bacteria</taxon>
        <taxon>Pseudomonadati</taxon>
        <taxon>Pseudomonadota</taxon>
        <taxon>Gammaproteobacteria</taxon>
        <taxon>Pseudomonadales</taxon>
        <taxon>Marinobacteraceae</taxon>
        <taxon>Marinobacter</taxon>
    </lineage>
</organism>
<proteinExistence type="predicted"/>
<dbReference type="InterPro" id="IPR036953">
    <property type="entry name" value="GreA/GreB_C_sf"/>
</dbReference>
<dbReference type="STRING" id="330734.ABA45_06315"/>
<name>A0A0H4I2R6_9GAMM</name>
<dbReference type="InterPro" id="IPR029462">
    <property type="entry name" value="Rnk_N"/>
</dbReference>
<feature type="domain" description="Regulator of nucleoside diphosphate kinase N-terminal" evidence="2">
    <location>
        <begin position="5"/>
        <end position="43"/>
    </location>
</feature>
<dbReference type="GO" id="GO:0006354">
    <property type="term" value="P:DNA-templated transcription elongation"/>
    <property type="evidence" value="ECO:0007669"/>
    <property type="project" value="TreeGrafter"/>
</dbReference>
<accession>A0A0H4I2R6</accession>
<evidence type="ECO:0000313" key="4">
    <source>
        <dbReference type="Proteomes" id="UP000036406"/>
    </source>
</evidence>
<gene>
    <name evidence="3" type="ORF">ABA45_06315</name>
</gene>
<feature type="domain" description="Transcription elongation factor GreA/GreB C-terminal" evidence="1">
    <location>
        <begin position="49"/>
        <end position="124"/>
    </location>
</feature>
<dbReference type="PANTHER" id="PTHR30437:SF5">
    <property type="entry name" value="REGULATOR OF NUCLEOSIDE DIPHOSPHATE KINASE"/>
    <property type="match status" value="1"/>
</dbReference>
<dbReference type="AlphaFoldDB" id="A0A0H4I2R6"/>
<dbReference type="Pfam" id="PF01272">
    <property type="entry name" value="GreA_GreB"/>
    <property type="match status" value="1"/>
</dbReference>
<keyword evidence="3" id="KW-0648">Protein biosynthesis</keyword>
<dbReference type="GO" id="GO:0032784">
    <property type="term" value="P:regulation of DNA-templated transcription elongation"/>
    <property type="evidence" value="ECO:0007669"/>
    <property type="project" value="InterPro"/>
</dbReference>
<dbReference type="InterPro" id="IPR023459">
    <property type="entry name" value="Tscrpt_elong_fac_GreA/B_fam"/>
</dbReference>
<dbReference type="Gene3D" id="3.10.50.30">
    <property type="entry name" value="Transcription elongation factor, GreA/GreB, C-terminal domain"/>
    <property type="match status" value="1"/>
</dbReference>
<evidence type="ECO:0000259" key="2">
    <source>
        <dbReference type="Pfam" id="PF14760"/>
    </source>
</evidence>
<evidence type="ECO:0000259" key="1">
    <source>
        <dbReference type="Pfam" id="PF01272"/>
    </source>
</evidence>
<protein>
    <submittedName>
        <fullName evidence="3">Elongation factor GreAB</fullName>
    </submittedName>
</protein>
<dbReference type="Proteomes" id="UP000036406">
    <property type="component" value="Chromosome"/>
</dbReference>
<dbReference type="GO" id="GO:0003746">
    <property type="term" value="F:translation elongation factor activity"/>
    <property type="evidence" value="ECO:0007669"/>
    <property type="project" value="UniProtKB-KW"/>
</dbReference>
<evidence type="ECO:0000313" key="3">
    <source>
        <dbReference type="EMBL" id="AKO52088.1"/>
    </source>
</evidence>
<dbReference type="SUPFAM" id="SSF54534">
    <property type="entry name" value="FKBP-like"/>
    <property type="match status" value="1"/>
</dbReference>
<dbReference type="EMBL" id="CP011494">
    <property type="protein sequence ID" value="AKO52088.1"/>
    <property type="molecule type" value="Genomic_DNA"/>
</dbReference>
<dbReference type="RefSeq" id="WP_048384785.1">
    <property type="nucleotide sequence ID" value="NZ_CP011494.1"/>
</dbReference>
<dbReference type="GO" id="GO:0003677">
    <property type="term" value="F:DNA binding"/>
    <property type="evidence" value="ECO:0007669"/>
    <property type="project" value="InterPro"/>
</dbReference>
<sequence length="127" mass="13920">MSELPAILVAEEDFNRLSSMIEKQGHSETAAALDEELSRSTLVPLADIPDTVVTMNTAVRFQDEDSKKEHQLTLVYPHEMGDGDGKISILAPAGSALLGLSVGESIKWPVRGRKDLHLKIISVQREK</sequence>
<dbReference type="KEGG" id="mpq:ABA45_06315"/>
<dbReference type="PATRIC" id="fig|330734.3.peg.1335"/>
<reference evidence="3 4" key="1">
    <citation type="submission" date="2015-05" db="EMBL/GenBank/DDBJ databases">
        <title>Complete genome of Marinobacter psychrophilus strain 20041T isolated from sea-ice of the Canadian Basin.</title>
        <authorList>
            <person name="Song L."/>
            <person name="Ren L."/>
            <person name="Yu Y."/>
            <person name="Wang X."/>
        </authorList>
    </citation>
    <scope>NUCLEOTIDE SEQUENCE [LARGE SCALE GENOMIC DNA]</scope>
    <source>
        <strain evidence="3 4">20041</strain>
    </source>
</reference>
<dbReference type="NCBIfam" id="NF004396">
    <property type="entry name" value="PRK05753.1"/>
    <property type="match status" value="1"/>
</dbReference>
<keyword evidence="4" id="KW-1185">Reference proteome</keyword>